<dbReference type="GO" id="GO:0005730">
    <property type="term" value="C:nucleolus"/>
    <property type="evidence" value="ECO:0007669"/>
    <property type="project" value="UniProtKB-SubCell"/>
</dbReference>
<dbReference type="AlphaFoldDB" id="A0A7T8GYP6"/>
<dbReference type="InterPro" id="IPR007109">
    <property type="entry name" value="Brix"/>
</dbReference>
<evidence type="ECO:0000256" key="3">
    <source>
        <dbReference type="ARBA" id="ARBA00006369"/>
    </source>
</evidence>
<feature type="domain" description="Brix" evidence="7">
    <location>
        <begin position="1"/>
        <end position="108"/>
    </location>
</feature>
<evidence type="ECO:0000259" key="7">
    <source>
        <dbReference type="PROSITE" id="PS50833"/>
    </source>
</evidence>
<dbReference type="Pfam" id="PF04427">
    <property type="entry name" value="Brix"/>
    <property type="match status" value="1"/>
</dbReference>
<keyword evidence="6" id="KW-0539">Nucleus</keyword>
<dbReference type="OrthoDB" id="1638493at2759"/>
<keyword evidence="5" id="KW-0690">Ribosome biogenesis</keyword>
<dbReference type="EMBL" id="CP045898">
    <property type="protein sequence ID" value="QQP40263.1"/>
    <property type="molecule type" value="Genomic_DNA"/>
</dbReference>
<dbReference type="PROSITE" id="PS50833">
    <property type="entry name" value="BRIX"/>
    <property type="match status" value="1"/>
</dbReference>
<dbReference type="PANTHER" id="PTHR13634">
    <property type="entry name" value="RIBOSOME BIOGENESIS PROTEIN BRIX"/>
    <property type="match status" value="1"/>
</dbReference>
<organism evidence="8 9">
    <name type="scientific">Caligus rogercresseyi</name>
    <name type="common">Sea louse</name>
    <dbReference type="NCBI Taxonomy" id="217165"/>
    <lineage>
        <taxon>Eukaryota</taxon>
        <taxon>Metazoa</taxon>
        <taxon>Ecdysozoa</taxon>
        <taxon>Arthropoda</taxon>
        <taxon>Crustacea</taxon>
        <taxon>Multicrustacea</taxon>
        <taxon>Hexanauplia</taxon>
        <taxon>Copepoda</taxon>
        <taxon>Siphonostomatoida</taxon>
        <taxon>Caligidae</taxon>
        <taxon>Caligus</taxon>
    </lineage>
</organism>
<comment type="subcellular location">
    <subcellularLocation>
        <location evidence="2">Nucleus</location>
        <location evidence="2">Nucleolus</location>
    </subcellularLocation>
</comment>
<dbReference type="GO" id="GO:0000027">
    <property type="term" value="P:ribosomal large subunit assembly"/>
    <property type="evidence" value="ECO:0007669"/>
    <property type="project" value="TreeGrafter"/>
</dbReference>
<protein>
    <recommendedName>
        <fullName evidence="4">Ribosome biogenesis protein BRX1 homolog</fullName>
    </recommendedName>
</protein>
<accession>A0A7T8GYP6</accession>
<reference evidence="9" key="1">
    <citation type="submission" date="2021-01" db="EMBL/GenBank/DDBJ databases">
        <title>Caligus Genome Assembly.</title>
        <authorList>
            <person name="Gallardo-Escarate C."/>
        </authorList>
    </citation>
    <scope>NUCLEOTIDE SEQUENCE [LARGE SCALE GENOMIC DNA]</scope>
</reference>
<evidence type="ECO:0000256" key="2">
    <source>
        <dbReference type="ARBA" id="ARBA00004604"/>
    </source>
</evidence>
<feature type="non-terminal residue" evidence="8">
    <location>
        <position position="1"/>
    </location>
</feature>
<dbReference type="GO" id="GO:0006364">
    <property type="term" value="P:rRNA processing"/>
    <property type="evidence" value="ECO:0007669"/>
    <property type="project" value="InterPro"/>
</dbReference>
<evidence type="ECO:0000313" key="9">
    <source>
        <dbReference type="Proteomes" id="UP000595437"/>
    </source>
</evidence>
<evidence type="ECO:0000256" key="4">
    <source>
        <dbReference type="ARBA" id="ARBA00020522"/>
    </source>
</evidence>
<evidence type="ECO:0000256" key="6">
    <source>
        <dbReference type="ARBA" id="ARBA00023242"/>
    </source>
</evidence>
<feature type="non-terminal residue" evidence="8">
    <location>
        <position position="109"/>
    </location>
</feature>
<comment type="similarity">
    <text evidence="3">Belongs to the BRX1 family.</text>
</comment>
<dbReference type="GO" id="GO:0019843">
    <property type="term" value="F:rRNA binding"/>
    <property type="evidence" value="ECO:0007669"/>
    <property type="project" value="InterPro"/>
</dbReference>
<evidence type="ECO:0000256" key="5">
    <source>
        <dbReference type="ARBA" id="ARBA00022517"/>
    </source>
</evidence>
<keyword evidence="9" id="KW-1185">Reference proteome</keyword>
<dbReference type="PANTHER" id="PTHR13634:SF0">
    <property type="entry name" value="RIBOSOME BIOGENESIS PROTEIN BRX1 HOMOLOG"/>
    <property type="match status" value="1"/>
</dbReference>
<name>A0A7T8GYP6_CALRO</name>
<comment type="function">
    <text evidence="1">Required for biogenesis of the 60S ribosomal subunit.</text>
</comment>
<dbReference type="SUPFAM" id="SSF52954">
    <property type="entry name" value="Class II aaRS ABD-related"/>
    <property type="match status" value="1"/>
</dbReference>
<evidence type="ECO:0000256" key="1">
    <source>
        <dbReference type="ARBA" id="ARBA00003439"/>
    </source>
</evidence>
<evidence type="ECO:0000313" key="8">
    <source>
        <dbReference type="EMBL" id="QQP40263.1"/>
    </source>
</evidence>
<dbReference type="InterPro" id="IPR026532">
    <property type="entry name" value="BRX1"/>
</dbReference>
<dbReference type="Proteomes" id="UP000595437">
    <property type="component" value="Chromosome 9"/>
</dbReference>
<proteinExistence type="inferred from homology"/>
<gene>
    <name evidence="8" type="ORF">FKW44_014250</name>
</gene>
<sequence length="109" mass="12387">GPSFHCQVENVHTTSELKMTGNCLRGSRPLLSFDPGFAAKPHWSLLKELFIQIWGSQPFFDRVYTFTIQNDDKIAFRHYQIVQENGSLAEIGPRMVLNPIKIIEGKLLG</sequence>